<evidence type="ECO:0000313" key="2">
    <source>
        <dbReference type="Proteomes" id="UP000026962"/>
    </source>
</evidence>
<dbReference type="EnsemblPlants" id="OPUNC04G00010.1">
    <property type="protein sequence ID" value="OPUNC04G00010.1"/>
    <property type="gene ID" value="OPUNC04G00010"/>
</dbReference>
<dbReference type="Gramene" id="OPUNC04G00010.1">
    <property type="protein sequence ID" value="OPUNC04G00010.1"/>
    <property type="gene ID" value="OPUNC04G00010"/>
</dbReference>
<organism evidence="1">
    <name type="scientific">Oryza punctata</name>
    <name type="common">Red rice</name>
    <dbReference type="NCBI Taxonomy" id="4537"/>
    <lineage>
        <taxon>Eukaryota</taxon>
        <taxon>Viridiplantae</taxon>
        <taxon>Streptophyta</taxon>
        <taxon>Embryophyta</taxon>
        <taxon>Tracheophyta</taxon>
        <taxon>Spermatophyta</taxon>
        <taxon>Magnoliopsida</taxon>
        <taxon>Liliopsida</taxon>
        <taxon>Poales</taxon>
        <taxon>Poaceae</taxon>
        <taxon>BOP clade</taxon>
        <taxon>Oryzoideae</taxon>
        <taxon>Oryzeae</taxon>
        <taxon>Oryzinae</taxon>
        <taxon>Oryza</taxon>
    </lineage>
</organism>
<evidence type="ECO:0000313" key="1">
    <source>
        <dbReference type="EnsemblPlants" id="OPUNC04G00010.1"/>
    </source>
</evidence>
<protein>
    <submittedName>
        <fullName evidence="1">Uncharacterized protein</fullName>
    </submittedName>
</protein>
<reference evidence="1" key="2">
    <citation type="submission" date="2018-05" db="EMBL/GenBank/DDBJ databases">
        <title>OpunRS2 (Oryza punctata Reference Sequence Version 2).</title>
        <authorList>
            <person name="Zhang J."/>
            <person name="Kudrna D."/>
            <person name="Lee S."/>
            <person name="Talag J."/>
            <person name="Welchert J."/>
            <person name="Wing R.A."/>
        </authorList>
    </citation>
    <scope>NUCLEOTIDE SEQUENCE [LARGE SCALE GENOMIC DNA]</scope>
</reference>
<proteinExistence type="predicted"/>
<dbReference type="Proteomes" id="UP000026962">
    <property type="component" value="Chromosome 4"/>
</dbReference>
<keyword evidence="2" id="KW-1185">Reference proteome</keyword>
<sequence>MDGGYTASASSRQMGKRELPLIQCLECELKTIVRRKAKTPENNGRIFYAPAQVTSGMVLDVIFGTGREIMSNI</sequence>
<name>A0A0E0KLY7_ORYPU</name>
<dbReference type="HOGENOM" id="CLU_2871611_0_0_1"/>
<dbReference type="STRING" id="4537.A0A0E0KLY7"/>
<dbReference type="AlphaFoldDB" id="A0A0E0KLY7"/>
<accession>A0A0E0KLY7</accession>
<reference evidence="1" key="1">
    <citation type="submission" date="2015-04" db="UniProtKB">
        <authorList>
            <consortium name="EnsemblPlants"/>
        </authorList>
    </citation>
    <scope>IDENTIFICATION</scope>
</reference>